<name>A0ABZ0USJ4_9RICK</name>
<feature type="domain" description="YhdP central" evidence="1">
    <location>
        <begin position="172"/>
        <end position="567"/>
    </location>
</feature>
<dbReference type="Proteomes" id="UP001326613">
    <property type="component" value="Chromosome"/>
</dbReference>
<protein>
    <submittedName>
        <fullName evidence="2">AsmA-like protein</fullName>
    </submittedName>
</protein>
<sequence>MLLFMTASIIFGAYYGYFDRYIKVALESYLSNQHLQITIGELKTTAGIININKLLLNTNDNQQIVQSNVSINYNFKLLQLVADAQITFDQIDLSTLFNTHQDLSTASSAVCQYSYNVLNKLTTTDCNLQLAHESYLSINSIIGSNNIVVNGTIKNIPLILHKIVGKIFPENEVVLFIDEYIKAGDLTNGKFNLNLDDEFFNKHIITPDNLSGKFNVQNVEFKYDNVFPALKDADLEVLLSGYDLHILLKQAYSSKSLISNGHITLDWQHPDSAAVLVNAISKGPTVDLIDFVSSEVINELKASSIDLKKLDGVANSTIEIIIPLNPLIKNSYNISTEVSDANLEIFDRNLKISNSHIKGKFDGSTVILNGRGKINNFDSSFNYQHNLIDQQEFSNILQVKTTISGPNHNLGFVNLLSGNAIINLEYKSNHDHANISLTSDLKNLEFYLNKISIHKLVGEKANLKLTTNLLKPKRTLDFKLIGDNNLNLSGSITISGKKYQLLLPIITHYDTNIKGEVNIEPGNFTAKIQGSQLDLSQANMLQFLEKNKENTDTNLKVEIDRIKLKHNIWLDDVVMKVKCDQVRCFKGYLDSKIGSKFLKMLLKTFDNKEEWVITSNNVGAVFKSIGIFNDMKAGTMLLTLTTSRQQVKIGEIIPILDGSFTFRRFVVTNMPFLTKVVSFVSLPGFINSITNNKNIVFADMTGNFSYQNNIINISDAVADGPYFDFTMAGNIDINNHKIKLRGQVIPSLFGISNIIKHVPILGSLPVKGHHRGIFSAPYAIEHKY</sequence>
<evidence type="ECO:0000313" key="3">
    <source>
        <dbReference type="Proteomes" id="UP001326613"/>
    </source>
</evidence>
<dbReference type="EMBL" id="CP112932">
    <property type="protein sequence ID" value="WPY00992.1"/>
    <property type="molecule type" value="Genomic_DNA"/>
</dbReference>
<reference evidence="2 3" key="1">
    <citation type="submission" date="2022-10" db="EMBL/GenBank/DDBJ databases">
        <title>Host association and intracellularity evolved multiple times independently in the Rickettsiales.</title>
        <authorList>
            <person name="Castelli M."/>
            <person name="Nardi T."/>
            <person name="Gammuto L."/>
            <person name="Bellinzona G."/>
            <person name="Sabaneyeva E."/>
            <person name="Potekhin A."/>
            <person name="Serra V."/>
            <person name="Petroni G."/>
            <person name="Sassera D."/>
        </authorList>
    </citation>
    <scope>NUCLEOTIDE SEQUENCE [LARGE SCALE GENOMIC DNA]</scope>
    <source>
        <strain evidence="2 3">Kr 154-4</strain>
    </source>
</reference>
<dbReference type="Pfam" id="PF13116">
    <property type="entry name" value="YhdP"/>
    <property type="match status" value="1"/>
</dbReference>
<gene>
    <name evidence="2" type="ORF">Trichorick_00882</name>
</gene>
<evidence type="ECO:0000313" key="2">
    <source>
        <dbReference type="EMBL" id="WPY00992.1"/>
    </source>
</evidence>
<dbReference type="InterPro" id="IPR025263">
    <property type="entry name" value="YhdP_central"/>
</dbReference>
<keyword evidence="3" id="KW-1185">Reference proteome</keyword>
<organism evidence="2 3">
    <name type="scientific">Candidatus Trichorickettsia mobilis</name>
    <dbReference type="NCBI Taxonomy" id="1346319"/>
    <lineage>
        <taxon>Bacteria</taxon>
        <taxon>Pseudomonadati</taxon>
        <taxon>Pseudomonadota</taxon>
        <taxon>Alphaproteobacteria</taxon>
        <taxon>Rickettsiales</taxon>
        <taxon>Rickettsiaceae</taxon>
        <taxon>Rickettsieae</taxon>
        <taxon>Candidatus Trichorickettsia</taxon>
    </lineage>
</organism>
<accession>A0ABZ0USJ4</accession>
<evidence type="ECO:0000259" key="1">
    <source>
        <dbReference type="Pfam" id="PF13116"/>
    </source>
</evidence>
<proteinExistence type="predicted"/>